<feature type="repeat" description="ANK" evidence="3">
    <location>
        <begin position="246"/>
        <end position="279"/>
    </location>
</feature>
<comment type="caution">
    <text evidence="5">The sequence shown here is derived from an EMBL/GenBank/DDBJ whole genome shotgun (WGS) entry which is preliminary data.</text>
</comment>
<evidence type="ECO:0000256" key="3">
    <source>
        <dbReference type="PROSITE-ProRule" id="PRU00023"/>
    </source>
</evidence>
<dbReference type="PANTHER" id="PTHR24189:SF50">
    <property type="entry name" value="ANKYRIN REPEAT AND SOCS BOX PROTEIN 2"/>
    <property type="match status" value="1"/>
</dbReference>
<protein>
    <submittedName>
        <fullName evidence="5">DUF4375 domain-containing protein</fullName>
    </submittedName>
</protein>
<organism evidence="5 6">
    <name type="scientific">Flavobacterium microcysteis</name>
    <dbReference type="NCBI Taxonomy" id="2596891"/>
    <lineage>
        <taxon>Bacteria</taxon>
        <taxon>Pseudomonadati</taxon>
        <taxon>Bacteroidota</taxon>
        <taxon>Flavobacteriia</taxon>
        <taxon>Flavobacteriales</taxon>
        <taxon>Flavobacteriaceae</taxon>
        <taxon>Flavobacterium</taxon>
    </lineage>
</organism>
<accession>A0A501Q5M4</accession>
<dbReference type="Gene3D" id="1.25.40.20">
    <property type="entry name" value="Ankyrin repeat-containing domain"/>
    <property type="match status" value="1"/>
</dbReference>
<name>A0A501Q5M4_9FLAO</name>
<proteinExistence type="predicted"/>
<evidence type="ECO:0000313" key="6">
    <source>
        <dbReference type="Proteomes" id="UP000319175"/>
    </source>
</evidence>
<keyword evidence="1" id="KW-0677">Repeat</keyword>
<dbReference type="InterPro" id="IPR050745">
    <property type="entry name" value="Multifunctional_regulatory"/>
</dbReference>
<evidence type="ECO:0000256" key="2">
    <source>
        <dbReference type="ARBA" id="ARBA00023043"/>
    </source>
</evidence>
<dbReference type="SUPFAM" id="SSF48403">
    <property type="entry name" value="Ankyrin repeat"/>
    <property type="match status" value="2"/>
</dbReference>
<dbReference type="InterPro" id="IPR025402">
    <property type="entry name" value="DMP19_C"/>
</dbReference>
<dbReference type="RefSeq" id="WP_140001475.1">
    <property type="nucleotide sequence ID" value="NZ_VFJE01000055.1"/>
</dbReference>
<dbReference type="PANTHER" id="PTHR24189">
    <property type="entry name" value="MYOTROPHIN"/>
    <property type="match status" value="1"/>
</dbReference>
<dbReference type="InterPro" id="IPR036770">
    <property type="entry name" value="Ankyrin_rpt-contain_sf"/>
</dbReference>
<evidence type="ECO:0000259" key="4">
    <source>
        <dbReference type="Pfam" id="PF14300"/>
    </source>
</evidence>
<evidence type="ECO:0000313" key="5">
    <source>
        <dbReference type="EMBL" id="TPD67316.1"/>
    </source>
</evidence>
<gene>
    <name evidence="5" type="ORF">FJA49_13675</name>
</gene>
<feature type="domain" description="DNA mimic protein DMP19 C-terminal" evidence="4">
    <location>
        <begin position="39"/>
        <end position="152"/>
    </location>
</feature>
<dbReference type="Pfam" id="PF14300">
    <property type="entry name" value="DMP19"/>
    <property type="match status" value="1"/>
</dbReference>
<evidence type="ECO:0000256" key="1">
    <source>
        <dbReference type="ARBA" id="ARBA00022737"/>
    </source>
</evidence>
<dbReference type="Proteomes" id="UP000319175">
    <property type="component" value="Unassembled WGS sequence"/>
</dbReference>
<dbReference type="InterPro" id="IPR002110">
    <property type="entry name" value="Ankyrin_rpt"/>
</dbReference>
<reference evidence="5 6" key="1">
    <citation type="submission" date="2019-06" db="EMBL/GenBank/DDBJ databases">
        <title>Flavobacterium sp. MaA-Y11 from geoumgang.</title>
        <authorList>
            <person name="Jeong S."/>
        </authorList>
    </citation>
    <scope>NUCLEOTIDE SEQUENCE [LARGE SCALE GENOMIC DNA]</scope>
    <source>
        <strain evidence="5 6">MaA-Y11</strain>
    </source>
</reference>
<dbReference type="PROSITE" id="PS50088">
    <property type="entry name" value="ANK_REPEAT"/>
    <property type="match status" value="2"/>
</dbReference>
<dbReference type="Pfam" id="PF12796">
    <property type="entry name" value="Ank_2"/>
    <property type="match status" value="1"/>
</dbReference>
<keyword evidence="6" id="KW-1185">Reference proteome</keyword>
<dbReference type="OrthoDB" id="1156759at2"/>
<dbReference type="AlphaFoldDB" id="A0A501Q5M4"/>
<sequence>MNSTSNQKLAIYSISDIFPLFEYMHNQIGLSSSRFIEQNEIARTIWLAMRIDGEIKNGGIEQLFSNFGEGFNTDYMIEVLQNIKSEKGREIVQKFIDFIHQTDKHKTSFYGDYAYVSGFDKKLKKLHNELSDEYYTIDPSVEALIVQYAEANWGNADFQESIKEVVFKNNEKDESALIGDLNDAIKSGNVSTVKKILKNLNTVNQACEYGFVPLLELVYLSNSAKKIEICKLLINHGADLNFRDKYHDSVLHKAAGQGNNIEFIEFLLDQGMDVEIKDNYDNTPIFETNNLPENCNLLINRGANVNTKNKNGYSPLTKMLDGYHGWYGNNYAKDYQPKIKKTIDLLLDAGAIFGTEILIHEATELSKFAEDPNMLKHLLKQKSVKNAPEFNPNYHKWSAVFEASLKGNLECLKLLADKGAFLNQTLDVPHYETKTFGGATPMNLASNDEVRTFLASQNVSIGNRKNYSLFLETRGNDEEAVIDLIQQLKNIDKEEAVKYLHTVKKKMDESYEKIDDKYVIYKPLFLKSSENEEEIRNTELKFKEFNCELTLI</sequence>
<dbReference type="Gene3D" id="1.20.1420.60">
    <property type="match status" value="1"/>
</dbReference>
<dbReference type="EMBL" id="VFJE01000055">
    <property type="protein sequence ID" value="TPD67316.1"/>
    <property type="molecule type" value="Genomic_DNA"/>
</dbReference>
<keyword evidence="2 3" id="KW-0040">ANK repeat</keyword>
<dbReference type="SMART" id="SM00248">
    <property type="entry name" value="ANK"/>
    <property type="match status" value="6"/>
</dbReference>
<reference evidence="5 6" key="2">
    <citation type="submission" date="2019-06" db="EMBL/GenBank/DDBJ databases">
        <authorList>
            <person name="Seo Y."/>
        </authorList>
    </citation>
    <scope>NUCLEOTIDE SEQUENCE [LARGE SCALE GENOMIC DNA]</scope>
    <source>
        <strain evidence="5 6">MaA-Y11</strain>
    </source>
</reference>
<feature type="repeat" description="ANK" evidence="3">
    <location>
        <begin position="209"/>
        <end position="245"/>
    </location>
</feature>
<dbReference type="PROSITE" id="PS50297">
    <property type="entry name" value="ANK_REP_REGION"/>
    <property type="match status" value="1"/>
</dbReference>